<dbReference type="EMBL" id="LC735414">
    <property type="protein sequence ID" value="BDT39516.1"/>
    <property type="molecule type" value="Genomic_DNA"/>
</dbReference>
<gene>
    <name evidence="1" type="ORF">SYYSPA8_36990</name>
</gene>
<name>A0AA86IZ64_9ACTN</name>
<sequence>MTTTILDHVEAALAKVRDEHRVLYTVGFADSVYREAMRQALAVLYGWTPDKATNDHVTQWLRHRHCTIAWHQPHSTGALVVSGDAPVTSPPNMWLALFPASDQDGALAFPC</sequence>
<dbReference type="RefSeq" id="WP_323451999.1">
    <property type="nucleotide sequence ID" value="NZ_LC735414.1"/>
</dbReference>
<protein>
    <submittedName>
        <fullName evidence="1">Uncharacterized protein</fullName>
    </submittedName>
</protein>
<evidence type="ECO:0000313" key="2">
    <source>
        <dbReference type="Proteomes" id="UP001291653"/>
    </source>
</evidence>
<dbReference type="Proteomes" id="UP001291653">
    <property type="component" value="Plasmid pYSPA8-1"/>
</dbReference>
<reference evidence="1 2" key="1">
    <citation type="submission" date="2022-10" db="EMBL/GenBank/DDBJ databases">
        <title>Draft genome sequence of Streptomyces sp. YSPA8.</title>
        <authorList>
            <person name="Moriuchi R."/>
            <person name="Dohra H."/>
            <person name="Yamamura H."/>
            <person name="Kodani S."/>
        </authorList>
    </citation>
    <scope>NUCLEOTIDE SEQUENCE [LARGE SCALE GENOMIC DNA]</scope>
    <source>
        <strain evidence="1 2">YSPA8</strain>
        <plasmid evidence="1 2">pYSPA8-1</plasmid>
    </source>
</reference>
<keyword evidence="2" id="KW-1185">Reference proteome</keyword>
<keyword evidence="1" id="KW-0614">Plasmid</keyword>
<proteinExistence type="predicted"/>
<organism evidence="1 2">
    <name type="scientific">Streptomyces yaizuensis</name>
    <dbReference type="NCBI Taxonomy" id="2989713"/>
    <lineage>
        <taxon>Bacteria</taxon>
        <taxon>Bacillati</taxon>
        <taxon>Actinomycetota</taxon>
        <taxon>Actinomycetes</taxon>
        <taxon>Kitasatosporales</taxon>
        <taxon>Streptomycetaceae</taxon>
        <taxon>Streptomyces</taxon>
    </lineage>
</organism>
<dbReference type="AlphaFoldDB" id="A0AA86IZ64"/>
<evidence type="ECO:0000313" key="1">
    <source>
        <dbReference type="EMBL" id="BDT39516.1"/>
    </source>
</evidence>
<accession>A0AA86IZ64</accession>
<geneLocation type="plasmid" evidence="1 2">
    <name>pYSPA8-1</name>
</geneLocation>